<dbReference type="OrthoDB" id="8536498at2"/>
<keyword evidence="4" id="KW-1185">Reference proteome</keyword>
<reference evidence="4" key="1">
    <citation type="submission" date="2010-05" db="EMBL/GenBank/DDBJ databases">
        <title>Complete sequence of Methylotenera sp. 301.</title>
        <authorList>
            <person name="Lucas S."/>
            <person name="Copeland A."/>
            <person name="Lapidus A."/>
            <person name="Cheng J.-F."/>
            <person name="Bruce D."/>
            <person name="Goodwin L."/>
            <person name="Pitluck S."/>
            <person name="Clum A."/>
            <person name="Land M."/>
            <person name="Hauser L."/>
            <person name="Kyrpides N."/>
            <person name="Ivanova N."/>
            <person name="Chistoservova L."/>
            <person name="Kalyuzhnaya M."/>
            <person name="Woyke T."/>
        </authorList>
    </citation>
    <scope>NUCLEOTIDE SEQUENCE [LARGE SCALE GENOMIC DNA]</scope>
    <source>
        <strain evidence="4">301</strain>
    </source>
</reference>
<proteinExistence type="predicted"/>
<evidence type="ECO:0000256" key="1">
    <source>
        <dbReference type="SAM" id="MobiDB-lite"/>
    </source>
</evidence>
<feature type="transmembrane region" description="Helical" evidence="2">
    <location>
        <begin position="102"/>
        <end position="120"/>
    </location>
</feature>
<dbReference type="HOGENOM" id="CLU_2168010_0_0_4"/>
<keyword evidence="2" id="KW-0812">Transmembrane</keyword>
<keyword evidence="2" id="KW-0472">Membrane</keyword>
<dbReference type="KEGG" id="meh:M301_1886"/>
<dbReference type="EMBL" id="CP002056">
    <property type="protein sequence ID" value="ADI30258.1"/>
    <property type="molecule type" value="Genomic_DNA"/>
</dbReference>
<evidence type="ECO:0000256" key="2">
    <source>
        <dbReference type="SAM" id="Phobius"/>
    </source>
</evidence>
<gene>
    <name evidence="3" type="ordered locus">M301_1886</name>
</gene>
<evidence type="ECO:0000313" key="4">
    <source>
        <dbReference type="Proteomes" id="UP000000383"/>
    </source>
</evidence>
<accession>D7DJM3</accession>
<keyword evidence="2" id="KW-1133">Transmembrane helix</keyword>
<feature type="region of interest" description="Disordered" evidence="1">
    <location>
        <begin position="1"/>
        <end position="20"/>
    </location>
</feature>
<sequence>MAKQKPNDKVDPNKYLKNKDIDPESKLGVLAAMGRMGLMLVGIVGIAMEFFKDDGVLKKILGKLFESTTSMMMIPVIIFVLWLLNRWMSSGSKSETKKSGDVPMYVMMLIGAYYLFRLITTGSF</sequence>
<organism evidence="3 4">
    <name type="scientific">Methylotenera versatilis (strain 301)</name>
    <dbReference type="NCBI Taxonomy" id="666681"/>
    <lineage>
        <taxon>Bacteria</taxon>
        <taxon>Pseudomonadati</taxon>
        <taxon>Pseudomonadota</taxon>
        <taxon>Betaproteobacteria</taxon>
        <taxon>Nitrosomonadales</taxon>
        <taxon>Methylophilaceae</taxon>
        <taxon>Methylotenera</taxon>
    </lineage>
</organism>
<dbReference type="STRING" id="666681.M301_1886"/>
<reference evidence="3 4" key="2">
    <citation type="journal article" date="2011" name="J. Bacteriol.">
        <title>Genomes of three methylotrophs from a single niche uncover genetic and metabolic divergence of Methylophilaceae.</title>
        <authorList>
            <person name="Lapidus A."/>
            <person name="Clum A."/>
            <person name="Labutti K."/>
            <person name="Kaluzhnaya M.G."/>
            <person name="Lim S."/>
            <person name="Beck D.A."/>
            <person name="Glavina Del Rio T."/>
            <person name="Nolan M."/>
            <person name="Mavromatis K."/>
            <person name="Huntemann M."/>
            <person name="Lucas S."/>
            <person name="Lidstrom M.E."/>
            <person name="Ivanova N."/>
            <person name="Chistoserdova L."/>
        </authorList>
    </citation>
    <scope>NUCLEOTIDE SEQUENCE [LARGE SCALE GENOMIC DNA]</scope>
    <source>
        <strain evidence="3 4">301</strain>
    </source>
</reference>
<dbReference type="AlphaFoldDB" id="D7DJM3"/>
<feature type="transmembrane region" description="Helical" evidence="2">
    <location>
        <begin position="60"/>
        <end position="82"/>
    </location>
</feature>
<dbReference type="RefSeq" id="WP_013148570.1">
    <property type="nucleotide sequence ID" value="NC_014207.1"/>
</dbReference>
<name>D7DJM3_METV0</name>
<feature type="transmembrane region" description="Helical" evidence="2">
    <location>
        <begin position="27"/>
        <end position="48"/>
    </location>
</feature>
<dbReference type="eggNOG" id="ENOG5032PXK">
    <property type="taxonomic scope" value="Bacteria"/>
</dbReference>
<protein>
    <submittedName>
        <fullName evidence="3">Uncharacterized protein</fullName>
    </submittedName>
</protein>
<evidence type="ECO:0000313" key="3">
    <source>
        <dbReference type="EMBL" id="ADI30258.1"/>
    </source>
</evidence>
<dbReference type="Proteomes" id="UP000000383">
    <property type="component" value="Chromosome"/>
</dbReference>